<comment type="caution">
    <text evidence="1">The sequence shown here is derived from an EMBL/GenBank/DDBJ whole genome shotgun (WGS) entry which is preliminary data.</text>
</comment>
<protein>
    <submittedName>
        <fullName evidence="1">Uncharacterized protein</fullName>
    </submittedName>
</protein>
<dbReference type="EMBL" id="CM047582">
    <property type="protein sequence ID" value="KAI9914345.1"/>
    <property type="molecule type" value="Genomic_DNA"/>
</dbReference>
<organism evidence="1 2">
    <name type="scientific">Peronosclerospora sorghi</name>
    <dbReference type="NCBI Taxonomy" id="230839"/>
    <lineage>
        <taxon>Eukaryota</taxon>
        <taxon>Sar</taxon>
        <taxon>Stramenopiles</taxon>
        <taxon>Oomycota</taxon>
        <taxon>Peronosporomycetes</taxon>
        <taxon>Peronosporales</taxon>
        <taxon>Peronosporaceae</taxon>
        <taxon>Peronosclerospora</taxon>
    </lineage>
</organism>
<gene>
    <name evidence="1" type="ORF">PsorP6_006881</name>
</gene>
<name>A0ACC0W875_9STRA</name>
<dbReference type="Proteomes" id="UP001163321">
    <property type="component" value="Chromosome 3"/>
</dbReference>
<sequence>MLPCLDRQYRCLILPRIQISIENNCKNGFFLYDTARMLLSVKQTSLGSPARSKCMSSGGMVTSLKSRAVISKNRTYWLFTSTTTVFVFGQIVSDTFNRLLATLRPLSSSSASSSRGSNSDTSIPGSSTLEASNLPVIISQSISMLSIEVDTTSSGVTVLHATLVRLATWPKQ</sequence>
<keyword evidence="2" id="KW-1185">Reference proteome</keyword>
<reference evidence="1 2" key="1">
    <citation type="journal article" date="2022" name="bioRxiv">
        <title>The genome of the oomycete Peronosclerospora sorghi, a cosmopolitan pathogen of maize and sorghum, is inflated with dispersed pseudogenes.</title>
        <authorList>
            <person name="Fletcher K."/>
            <person name="Martin F."/>
            <person name="Isakeit T."/>
            <person name="Cavanaugh K."/>
            <person name="Magill C."/>
            <person name="Michelmore R."/>
        </authorList>
    </citation>
    <scope>NUCLEOTIDE SEQUENCE [LARGE SCALE GENOMIC DNA]</scope>
    <source>
        <strain evidence="1">P6</strain>
    </source>
</reference>
<accession>A0ACC0W875</accession>
<evidence type="ECO:0000313" key="1">
    <source>
        <dbReference type="EMBL" id="KAI9914345.1"/>
    </source>
</evidence>
<proteinExistence type="predicted"/>
<evidence type="ECO:0000313" key="2">
    <source>
        <dbReference type="Proteomes" id="UP001163321"/>
    </source>
</evidence>